<dbReference type="OrthoDB" id="9785438at2"/>
<protein>
    <submittedName>
        <fullName evidence="2">Thiol-disulfide oxidoreductase DCC</fullName>
    </submittedName>
</protein>
<organism evidence="2 3">
    <name type="scientific">Gillisia limnaea (strain DSM 15749 / LMG 21470 / R-8282)</name>
    <dbReference type="NCBI Taxonomy" id="865937"/>
    <lineage>
        <taxon>Bacteria</taxon>
        <taxon>Pseudomonadati</taxon>
        <taxon>Bacteroidota</taxon>
        <taxon>Flavobacteriia</taxon>
        <taxon>Flavobacteriales</taxon>
        <taxon>Flavobacteriaceae</taxon>
        <taxon>Gillisia</taxon>
    </lineage>
</organism>
<keyword evidence="1" id="KW-0472">Membrane</keyword>
<reference evidence="3" key="1">
    <citation type="journal article" date="2012" name="Stand. Genomic Sci.">
        <title>Genome sequence of the Antarctic rhodopsins-containing flavobacterium Gillisia limnaea type strain (R-8282(T)).</title>
        <authorList>
            <person name="Riedel T."/>
            <person name="Held B."/>
            <person name="Nolan M."/>
            <person name="Lucas S."/>
            <person name="Lapidus A."/>
            <person name="Tice H."/>
            <person name="Del Rio T.G."/>
            <person name="Cheng J.F."/>
            <person name="Han C."/>
            <person name="Tapia R."/>
            <person name="Goodwin L.A."/>
            <person name="Pitluck S."/>
            <person name="Liolios K."/>
            <person name="Mavromatis K."/>
            <person name="Pagani I."/>
            <person name="Ivanova N."/>
            <person name="Mikhailova N."/>
            <person name="Pati A."/>
            <person name="Chen A."/>
            <person name="Palaniappan K."/>
            <person name="Land M."/>
            <person name="Rohde M."/>
            <person name="Tindall B.J."/>
            <person name="Detter J.C."/>
            <person name="Goker M."/>
            <person name="Bristow J."/>
            <person name="Eisen J.A."/>
            <person name="Markowitz V."/>
            <person name="Hugenholtz P."/>
            <person name="Kyrpides N.C."/>
            <person name="Klenk H.P."/>
            <person name="Woyke T."/>
        </authorList>
    </citation>
    <scope>NUCLEOTIDE SEQUENCE [LARGE SCALE GENOMIC DNA]</scope>
    <source>
        <strain evidence="3">DSM 15749 / LMG 21470 / R-8282</strain>
    </source>
</reference>
<evidence type="ECO:0000313" key="2">
    <source>
        <dbReference type="EMBL" id="EHQ01433.1"/>
    </source>
</evidence>
<evidence type="ECO:0000313" key="3">
    <source>
        <dbReference type="Proteomes" id="UP000003844"/>
    </source>
</evidence>
<accession>H2BSB0</accession>
<dbReference type="RefSeq" id="WP_006987755.1">
    <property type="nucleotide sequence ID" value="NZ_JH594606.1"/>
</dbReference>
<dbReference type="eggNOG" id="COG3011">
    <property type="taxonomic scope" value="Bacteria"/>
</dbReference>
<sequence>MFEKITSTKYPPAKPTLIWDGTCGFCKWWKIRWETKTKDRIHFVPYQDVAKDFPDIPIKEFKKASRLIEPDGKIYTGPDSAYRSLYYAGTKKWHLWYEKYPWFESLSNLAYNHVAKNRSVYFKLTKLLFGKDPHQPKLYWFYYILILLTIILLV</sequence>
<evidence type="ECO:0000256" key="1">
    <source>
        <dbReference type="SAM" id="Phobius"/>
    </source>
</evidence>
<dbReference type="EMBL" id="JH594606">
    <property type="protein sequence ID" value="EHQ01433.1"/>
    <property type="molecule type" value="Genomic_DNA"/>
</dbReference>
<dbReference type="GO" id="GO:0015035">
    <property type="term" value="F:protein-disulfide reductase activity"/>
    <property type="evidence" value="ECO:0007669"/>
    <property type="project" value="InterPro"/>
</dbReference>
<keyword evidence="3" id="KW-1185">Reference proteome</keyword>
<feature type="transmembrane region" description="Helical" evidence="1">
    <location>
        <begin position="138"/>
        <end position="153"/>
    </location>
</feature>
<dbReference type="AlphaFoldDB" id="H2BSB0"/>
<keyword evidence="1" id="KW-1133">Transmembrane helix</keyword>
<name>H2BSB0_GILLR</name>
<dbReference type="Proteomes" id="UP000003844">
    <property type="component" value="Unassembled WGS sequence"/>
</dbReference>
<proteinExistence type="predicted"/>
<gene>
    <name evidence="2" type="ORF">Gilli_0729</name>
</gene>
<dbReference type="InterPro" id="IPR007263">
    <property type="entry name" value="DCC1-like"/>
</dbReference>
<dbReference type="Pfam" id="PF04134">
    <property type="entry name" value="DCC1-like"/>
    <property type="match status" value="1"/>
</dbReference>
<dbReference type="HOGENOM" id="CLU_1701775_0_0_10"/>
<keyword evidence="1" id="KW-0812">Transmembrane</keyword>